<dbReference type="Proteomes" id="UP000694864">
    <property type="component" value="Chromosome 16"/>
</dbReference>
<sequence length="75" mass="8324">MAMKKTQIASLLPSLLLILLSLSFHDPVKAARLHHYVRVHIDTPPSPSCGTEIYHVTRTTEDPCRHPENPSAADP</sequence>
<gene>
    <name evidence="3" type="primary">LOC109129636</name>
</gene>
<evidence type="ECO:0000313" key="3">
    <source>
        <dbReference type="RefSeq" id="XP_019093686.1"/>
    </source>
</evidence>
<reference evidence="2" key="1">
    <citation type="journal article" date="2014" name="Nat. Commun.">
        <title>The emerging biofuel crop Camelina sativa retains a highly undifferentiated hexaploid genome structure.</title>
        <authorList>
            <person name="Kagale S."/>
            <person name="Koh C."/>
            <person name="Nixon J."/>
            <person name="Bollina V."/>
            <person name="Clarke W.E."/>
            <person name="Tuteja R."/>
            <person name="Spillane C."/>
            <person name="Robinson S.J."/>
            <person name="Links M.G."/>
            <person name="Clarke C."/>
            <person name="Higgins E.E."/>
            <person name="Huebert T."/>
            <person name="Sharpe A.G."/>
            <person name="Parkin I.A."/>
        </authorList>
    </citation>
    <scope>NUCLEOTIDE SEQUENCE [LARGE SCALE GENOMIC DNA]</scope>
    <source>
        <strain evidence="2">cv. DH55</strain>
    </source>
</reference>
<reference evidence="3" key="2">
    <citation type="submission" date="2025-08" db="UniProtKB">
        <authorList>
            <consortium name="RefSeq"/>
        </authorList>
    </citation>
    <scope>IDENTIFICATION</scope>
    <source>
        <tissue evidence="3">Leaf</tissue>
    </source>
</reference>
<dbReference type="RefSeq" id="XP_019093686.1">
    <property type="nucleotide sequence ID" value="XM_019238141.1"/>
</dbReference>
<organism evidence="2 3">
    <name type="scientific">Camelina sativa</name>
    <name type="common">False flax</name>
    <name type="synonym">Myagrum sativum</name>
    <dbReference type="NCBI Taxonomy" id="90675"/>
    <lineage>
        <taxon>Eukaryota</taxon>
        <taxon>Viridiplantae</taxon>
        <taxon>Streptophyta</taxon>
        <taxon>Embryophyta</taxon>
        <taxon>Tracheophyta</taxon>
        <taxon>Spermatophyta</taxon>
        <taxon>Magnoliopsida</taxon>
        <taxon>eudicotyledons</taxon>
        <taxon>Gunneridae</taxon>
        <taxon>Pentapetalae</taxon>
        <taxon>rosids</taxon>
        <taxon>malvids</taxon>
        <taxon>Brassicales</taxon>
        <taxon>Brassicaceae</taxon>
        <taxon>Camelineae</taxon>
        <taxon>Camelina</taxon>
    </lineage>
</organism>
<feature type="chain" id="PRO_5047238889" evidence="1">
    <location>
        <begin position="31"/>
        <end position="75"/>
    </location>
</feature>
<evidence type="ECO:0000313" key="2">
    <source>
        <dbReference type="Proteomes" id="UP000694864"/>
    </source>
</evidence>
<keyword evidence="1" id="KW-0732">Signal</keyword>
<name>A0ABM1R3U8_CAMSA</name>
<protein>
    <submittedName>
        <fullName evidence="3">Uncharacterized protein LOC109129636</fullName>
    </submittedName>
</protein>
<accession>A0ABM1R3U8</accession>
<evidence type="ECO:0000256" key="1">
    <source>
        <dbReference type="SAM" id="SignalP"/>
    </source>
</evidence>
<proteinExistence type="predicted"/>
<feature type="signal peptide" evidence="1">
    <location>
        <begin position="1"/>
        <end position="30"/>
    </location>
</feature>
<dbReference type="GeneID" id="109129636"/>
<keyword evidence="2" id="KW-1185">Reference proteome</keyword>